<evidence type="ECO:0000256" key="1">
    <source>
        <dbReference type="SAM" id="Phobius"/>
    </source>
</evidence>
<evidence type="ECO:0000313" key="3">
    <source>
        <dbReference type="Proteomes" id="UP000277582"/>
    </source>
</evidence>
<keyword evidence="1" id="KW-1133">Transmembrane helix</keyword>
<dbReference type="Proteomes" id="UP000277582">
    <property type="component" value="Unassembled WGS sequence"/>
</dbReference>
<dbReference type="OrthoDB" id="375893at2157"/>
<organism evidence="2 3">
    <name type="scientific">Candidatus Methanodesulfokora washburnensis</name>
    <dbReference type="NCBI Taxonomy" id="2478471"/>
    <lineage>
        <taxon>Archaea</taxon>
        <taxon>Thermoproteota</taxon>
        <taxon>Candidatus Korarchaeia</taxon>
        <taxon>Candidatus Korarchaeia incertae sedis</taxon>
        <taxon>Candidatus Methanodesulfokora</taxon>
    </lineage>
</organism>
<sequence>MSWLKRFVLAFSEAIFYIYALIWTIKPRKANSMKEVLDLFYLDFLRLNKSDVEVVKLDENELITRCRNPCPILKLSLILNVDTKISCRIVSEPVCKYVLHKLNSHLVFQRNYNHIRPYSDSCEERIYLEKGVSD</sequence>
<name>A0A3R9QUV5_9CREN</name>
<reference evidence="2 3" key="1">
    <citation type="submission" date="2018-10" db="EMBL/GenBank/DDBJ databases">
        <title>Co-occurring genomic capacity for anaerobic methane metabolism and dissimilatory sulfite reduction discovered in the Korarchaeota.</title>
        <authorList>
            <person name="Mckay L.J."/>
            <person name="Dlakic M."/>
            <person name="Fields M.W."/>
            <person name="Delmont T.O."/>
            <person name="Eren A.M."/>
            <person name="Jay Z.J."/>
            <person name="Klingelsmith K.B."/>
            <person name="Rusch D.B."/>
            <person name="Inskeep W.P."/>
        </authorList>
    </citation>
    <scope>NUCLEOTIDE SEQUENCE [LARGE SCALE GENOMIC DNA]</scope>
    <source>
        <strain evidence="2 3">MDKW</strain>
    </source>
</reference>
<dbReference type="EMBL" id="RCOS01000141">
    <property type="protein sequence ID" value="RSN72715.1"/>
    <property type="molecule type" value="Genomic_DNA"/>
</dbReference>
<feature type="transmembrane region" description="Helical" evidence="1">
    <location>
        <begin position="6"/>
        <end position="25"/>
    </location>
</feature>
<comment type="caution">
    <text evidence="2">The sequence shown here is derived from an EMBL/GenBank/DDBJ whole genome shotgun (WGS) entry which is preliminary data.</text>
</comment>
<gene>
    <name evidence="2" type="ORF">D6D85_12650</name>
</gene>
<keyword evidence="1" id="KW-0472">Membrane</keyword>
<proteinExistence type="predicted"/>
<keyword evidence="1" id="KW-0812">Transmembrane</keyword>
<keyword evidence="3" id="KW-1185">Reference proteome</keyword>
<evidence type="ECO:0000313" key="2">
    <source>
        <dbReference type="EMBL" id="RSN72715.1"/>
    </source>
</evidence>
<dbReference type="RefSeq" id="WP_125672322.1">
    <property type="nucleotide sequence ID" value="NZ_RCOS01000141.1"/>
</dbReference>
<protein>
    <submittedName>
        <fullName evidence="2">Uncharacterized protein</fullName>
    </submittedName>
</protein>
<dbReference type="AlphaFoldDB" id="A0A3R9QUV5"/>
<accession>A0A3R9QUV5</accession>